<protein>
    <recommendedName>
        <fullName evidence="7">Insulinase family protein</fullName>
    </recommendedName>
</protein>
<dbReference type="GO" id="GO:0046872">
    <property type="term" value="F:metal ion binding"/>
    <property type="evidence" value="ECO:0007669"/>
    <property type="project" value="InterPro"/>
</dbReference>
<dbReference type="Pfam" id="PF00675">
    <property type="entry name" value="Peptidase_M16"/>
    <property type="match status" value="2"/>
</dbReference>
<evidence type="ECO:0000256" key="2">
    <source>
        <dbReference type="SAM" id="SignalP"/>
    </source>
</evidence>
<evidence type="ECO:0008006" key="7">
    <source>
        <dbReference type="Google" id="ProtNLM"/>
    </source>
</evidence>
<dbReference type="EMBL" id="PEWV01000062">
    <property type="protein sequence ID" value="PIU41269.1"/>
    <property type="molecule type" value="Genomic_DNA"/>
</dbReference>
<dbReference type="PANTHER" id="PTHR11851:SF49">
    <property type="entry name" value="MITOCHONDRIAL-PROCESSING PEPTIDASE SUBUNIT ALPHA"/>
    <property type="match status" value="1"/>
</dbReference>
<dbReference type="Pfam" id="PF05193">
    <property type="entry name" value="Peptidase_M16_C"/>
    <property type="match status" value="2"/>
</dbReference>
<dbReference type="SUPFAM" id="SSF63411">
    <property type="entry name" value="LuxS/MPP-like metallohydrolase"/>
    <property type="match status" value="4"/>
</dbReference>
<evidence type="ECO:0000313" key="6">
    <source>
        <dbReference type="Proteomes" id="UP000230052"/>
    </source>
</evidence>
<keyword evidence="2" id="KW-0732">Signal</keyword>
<dbReference type="PROSITE" id="PS51257">
    <property type="entry name" value="PROKAR_LIPOPROTEIN"/>
    <property type="match status" value="1"/>
</dbReference>
<feature type="signal peptide" evidence="2">
    <location>
        <begin position="1"/>
        <end position="29"/>
    </location>
</feature>
<proteinExistence type="inferred from homology"/>
<dbReference type="Proteomes" id="UP000230052">
    <property type="component" value="Unassembled WGS sequence"/>
</dbReference>
<feature type="chain" id="PRO_5014470857" description="Insulinase family protein" evidence="2">
    <location>
        <begin position="30"/>
        <end position="879"/>
    </location>
</feature>
<dbReference type="AlphaFoldDB" id="A0A2J0KU05"/>
<evidence type="ECO:0000259" key="3">
    <source>
        <dbReference type="Pfam" id="PF00675"/>
    </source>
</evidence>
<dbReference type="Gene3D" id="3.30.830.10">
    <property type="entry name" value="Metalloenzyme, LuxS/M16 peptidase-like"/>
    <property type="match status" value="4"/>
</dbReference>
<dbReference type="InterPro" id="IPR011765">
    <property type="entry name" value="Pept_M16_N"/>
</dbReference>
<feature type="domain" description="Peptidase M16 C-terminal" evidence="4">
    <location>
        <begin position="633"/>
        <end position="806"/>
    </location>
</feature>
<organism evidence="5 6">
    <name type="scientific">Candidatus Aquitaenariimonas noxiae</name>
    <dbReference type="NCBI Taxonomy" id="1974741"/>
    <lineage>
        <taxon>Bacteria</taxon>
        <taxon>Pseudomonadati</taxon>
        <taxon>Candidatus Omnitrophota</taxon>
        <taxon>Candidatus Aquitaenariimonas</taxon>
    </lineage>
</organism>
<gene>
    <name evidence="5" type="ORF">COS99_06125</name>
</gene>
<feature type="domain" description="Peptidase M16 N-terminal" evidence="3">
    <location>
        <begin position="479"/>
        <end position="601"/>
    </location>
</feature>
<dbReference type="InterPro" id="IPR050361">
    <property type="entry name" value="MPP/UQCRC_Complex"/>
</dbReference>
<evidence type="ECO:0000256" key="1">
    <source>
        <dbReference type="ARBA" id="ARBA00007261"/>
    </source>
</evidence>
<comment type="similarity">
    <text evidence="1">Belongs to the peptidase M16 family.</text>
</comment>
<accession>A0A2J0KU05</accession>
<feature type="domain" description="Peptidase M16 C-terminal" evidence="4">
    <location>
        <begin position="206"/>
        <end position="381"/>
    </location>
</feature>
<dbReference type="InterPro" id="IPR007863">
    <property type="entry name" value="Peptidase_M16_C"/>
</dbReference>
<comment type="caution">
    <text evidence="5">The sequence shown here is derived from an EMBL/GenBank/DDBJ whole genome shotgun (WGS) entry which is preliminary data.</text>
</comment>
<evidence type="ECO:0000259" key="4">
    <source>
        <dbReference type="Pfam" id="PF05193"/>
    </source>
</evidence>
<dbReference type="InterPro" id="IPR011249">
    <property type="entry name" value="Metalloenz_LuxS/M16"/>
</dbReference>
<name>A0A2J0KU05_9BACT</name>
<sequence>MKGRMNRFISYTGIFLVLACMNLPNPAHAAVACEKTVKEEHARREVLSNGLTLLVKEVHTLPIVSIEARFRIGSADEGKWAGSGISHFVEHMLFKGTPTRKHGDIEREIKSYGGTINGFTSFDSTGYTLTVESKYLKEAIRLLVNAVMNPAFEEKELEKEREVILKEIKLQNDNPDEYSMQLLWSAIYTTHPYKYPIIGYKDLVRKLKREDLLSFHNQYYTPNKLVFGVCGDVDTAVVQKEVESAFKNYKMRFYETQALPQEGQQIAIREHEERADVNLSRFLIGYHSIPVSHQDLFALDVLASILGDGESSILYKTLVDRRLAYSVGAYNYTPKDPGIFFISILLNEENIPGVAKELDRVIGVIKSGKVDEGQLDKAKNITLVDYVLSHETIEAQAKDMVTGEILVNDPDFSSRYLEGIKNVNSKDVARVANLYLKNNTETMIYLLPKSAKTDDIKKEVSGIKSDIVVEKYELENGMRVIIREDHSLPVVAIDAVFQGGLRVENAHNNGISNITSEISLRGTKNRTKDEIYGSIEKLGGSISNISGNNSFGVTLTILSENLDFGLDLLSDILLNPTFPEAELDNIKSLTLAAIKNREDDIFESGIKLFKQNLYKDHPYRFTVIGEKETVENVKREHLVKFYKQFYVPKNLVLALFGDFDKEKTLAKVKALFKDFKGELPSELSGETPKVEPIKAAIAKFMEKEQVVIVAGLKTTKITDPDIYALSVLASILAGSDGRLFYDVRDKLGISYTQGAMTVPGVDPGYFLFYIATSKEHLEDGKELIIDEVKKLQKNSVTEEELKLAKADLVGSKLRSLQSNQGLAFTSSLDELYGLGYDNFKKFASQIESVTKADMDRIVNKYFNIKDLVIVSVGPVHDAN</sequence>
<reference evidence="5 6" key="1">
    <citation type="submission" date="2017-09" db="EMBL/GenBank/DDBJ databases">
        <title>Depth-based differentiation of microbial function through sediment-hosted aquifers and enrichment of novel symbionts in the deep terrestrial subsurface.</title>
        <authorList>
            <person name="Probst A.J."/>
            <person name="Ladd B."/>
            <person name="Jarett J.K."/>
            <person name="Geller-Mcgrath D.E."/>
            <person name="Sieber C.M."/>
            <person name="Emerson J.B."/>
            <person name="Anantharaman K."/>
            <person name="Thomas B.C."/>
            <person name="Malmstrom R."/>
            <person name="Stieglmeier M."/>
            <person name="Klingl A."/>
            <person name="Woyke T."/>
            <person name="Ryan C.M."/>
            <person name="Banfield J.F."/>
        </authorList>
    </citation>
    <scope>NUCLEOTIDE SEQUENCE [LARGE SCALE GENOMIC DNA]</scope>
    <source>
        <strain evidence="5">CG07_land_8_20_14_0_80_42_15</strain>
    </source>
</reference>
<evidence type="ECO:0000313" key="5">
    <source>
        <dbReference type="EMBL" id="PIU41269.1"/>
    </source>
</evidence>
<dbReference type="PANTHER" id="PTHR11851">
    <property type="entry name" value="METALLOPROTEASE"/>
    <property type="match status" value="1"/>
</dbReference>
<feature type="domain" description="Peptidase M16 N-terminal" evidence="3">
    <location>
        <begin position="63"/>
        <end position="199"/>
    </location>
</feature>